<reference evidence="1 2" key="1">
    <citation type="journal article" date="2019" name="ISME J.">
        <title>Isolation and characterization of a thermophilic sulfur- and iron-reducing thaumarchaeote from a terrestrial acidic hot spring.</title>
        <authorList>
            <person name="Kato S."/>
            <person name="Itoh T."/>
            <person name="Yuki M."/>
            <person name="Nagamori M."/>
            <person name="Ohnishi M."/>
            <person name="Uematsu K."/>
            <person name="Suzuki K."/>
            <person name="Takashina T."/>
            <person name="Ohkuma M."/>
        </authorList>
    </citation>
    <scope>NUCLEOTIDE SEQUENCE [LARGE SCALE GENOMIC DNA]</scope>
    <source>
        <strain evidence="1 2">NAS-02</strain>
    </source>
</reference>
<dbReference type="OrthoDB" id="213050at2157"/>
<evidence type="ECO:0000313" key="2">
    <source>
        <dbReference type="Proteomes" id="UP000509448"/>
    </source>
</evidence>
<organism evidence="1 2">
    <name type="scientific">Conexivisphaera calida</name>
    <dbReference type="NCBI Taxonomy" id="1874277"/>
    <lineage>
        <taxon>Archaea</taxon>
        <taxon>Nitrososphaerota</taxon>
        <taxon>Conexivisphaeria</taxon>
        <taxon>Conexivisphaerales</taxon>
        <taxon>Conexivisphaeraceae</taxon>
        <taxon>Conexivisphaera</taxon>
    </lineage>
</organism>
<gene>
    <name evidence="1" type="ORF">NAS2_1383</name>
</gene>
<keyword evidence="2" id="KW-1185">Reference proteome</keyword>
<dbReference type="EMBL" id="AP018732">
    <property type="protein sequence ID" value="BBE42770.1"/>
    <property type="molecule type" value="Genomic_DNA"/>
</dbReference>
<dbReference type="AlphaFoldDB" id="A0A4V0P1S8"/>
<dbReference type="KEGG" id="ccai:NAS2_1383"/>
<accession>A0A4V0P1S8</accession>
<dbReference type="RefSeq" id="WP_174448969.1">
    <property type="nucleotide sequence ID" value="NZ_AP018732.1"/>
</dbReference>
<dbReference type="Proteomes" id="UP000509448">
    <property type="component" value="Chromosome"/>
</dbReference>
<sequence length="122" mass="13338">MAGPRTAFDESDGALVASNLSYEMVWYGPYTTLAPGLYNATFLLRAPGAQPADELQLQITANSGATYLGTYIVHGYQLGGGWTPVTLTFYTNSFLEGVEFRGYAINWNGTIELRSPTRTIRT</sequence>
<name>A0A4V0P1S8_9ARCH</name>
<proteinExistence type="predicted"/>
<dbReference type="GeneID" id="55585195"/>
<protein>
    <submittedName>
        <fullName evidence="1">ABC-type phosphate transport system, permease component</fullName>
    </submittedName>
</protein>
<evidence type="ECO:0000313" key="1">
    <source>
        <dbReference type="EMBL" id="BBE42770.1"/>
    </source>
</evidence>